<dbReference type="STRING" id="721133.SAMN05216176_1192"/>
<organism evidence="2 3">
    <name type="scientific">Nitratireductor indicus C115</name>
    <dbReference type="NCBI Taxonomy" id="1231190"/>
    <lineage>
        <taxon>Bacteria</taxon>
        <taxon>Pseudomonadati</taxon>
        <taxon>Pseudomonadota</taxon>
        <taxon>Alphaproteobacteria</taxon>
        <taxon>Hyphomicrobiales</taxon>
        <taxon>Phyllobacteriaceae</taxon>
        <taxon>Nitratireductor</taxon>
    </lineage>
</organism>
<sequence length="769" mass="80404">MPIIKPSTAFKQSADWVSAEVRAYMKDQVSTHVDTVQDVRDNDFEKSRFIFVKSLAATFRLDLSSGADDDGINVLHDNIGRRYLKVIGTGLGGVDFDAQVADLAGRAAYDDEAEGFKVLVSDVGDGRAAIYSKDSGASADWSDPAYVTGPQGSTGDIGGVAFQFDDGTTDADPGAGNIRANNADLSAATTLFVSKINRYGDDLSAFLASLDDSTSSHKGYLTLTAPDSETQATFSITGLTDVSGYVKLTVSQHSGATSFVDAERLAFQFSRTGNAGDLNGVTPGPTGLELLEAETEGDARDVLGIADFASISDAEAATIISSQDFLRTAGYVSAGDGGGALYKRVLAEPTHAGKLQSSDGAWWEIADDEVISRNFGIVVAPSDSTAALQNAIDYSDAKSDGPVRLPSGVYVVGDIDLKGISLVGSGKTVLRKKTGATWIIQDSTTTNLSLESIALDGNNEPGGGLSFDQNIGIFLKDVDVLNFIDRAVFFEQGTRDVRVRGGRVHDNTAADIYCAKGRQISFVGTAFRDCTQHVIRFGRFASDADDISGQNAVVANCTFYNIENDPVLFEIDSQFGAVLGNQYTNCRRIVKCEGVSGGGSNAATAITVADNVFNTQIGVAGEAILGLGVRGMIVRGNQIKSAYQGISVGEDAVVVGNLIDTTTDVGIVANGTRAGITGNTLRDIGGIGIRSRSTDATITGNRLTGTSTGIQFEDDDGVASGNVVEVSGIGIRLLSTAEWCTVSGNNLRGTTGTKISDAGANNVTTPNIT</sequence>
<protein>
    <recommendedName>
        <fullName evidence="1">Periplasmic copper-binding protein NosD beta helix domain-containing protein</fullName>
    </recommendedName>
</protein>
<accession>K2PFN5</accession>
<proteinExistence type="predicted"/>
<evidence type="ECO:0000313" key="3">
    <source>
        <dbReference type="Proteomes" id="UP000007374"/>
    </source>
</evidence>
<reference evidence="2 3" key="1">
    <citation type="journal article" date="2012" name="J. Bacteriol.">
        <title>Genome Sequence of Nitratireductor indicus Type Strain C115.</title>
        <authorList>
            <person name="Lai Q."/>
            <person name="Li G."/>
            <person name="Yu Z."/>
            <person name="Shao Z."/>
        </authorList>
    </citation>
    <scope>NUCLEOTIDE SEQUENCE [LARGE SCALE GENOMIC DNA]</scope>
    <source>
        <strain evidence="2 3">C115</strain>
    </source>
</reference>
<dbReference type="InterPro" id="IPR012334">
    <property type="entry name" value="Pectin_lyas_fold"/>
</dbReference>
<dbReference type="RefSeq" id="WP_009453043.1">
    <property type="nucleotide sequence ID" value="NZ_AMSI01000045.1"/>
</dbReference>
<evidence type="ECO:0000259" key="1">
    <source>
        <dbReference type="Pfam" id="PF05048"/>
    </source>
</evidence>
<dbReference type="Proteomes" id="UP000007374">
    <property type="component" value="Unassembled WGS sequence"/>
</dbReference>
<dbReference type="SMART" id="SM00710">
    <property type="entry name" value="PbH1"/>
    <property type="match status" value="5"/>
</dbReference>
<feature type="domain" description="Periplasmic copper-binding protein NosD beta helix" evidence="1">
    <location>
        <begin position="623"/>
        <end position="763"/>
    </location>
</feature>
<dbReference type="SUPFAM" id="SSF51126">
    <property type="entry name" value="Pectin lyase-like"/>
    <property type="match status" value="2"/>
</dbReference>
<dbReference type="AlphaFoldDB" id="K2PFN5"/>
<dbReference type="InterPro" id="IPR007742">
    <property type="entry name" value="NosD_dom"/>
</dbReference>
<dbReference type="Gene3D" id="2.160.20.10">
    <property type="entry name" value="Single-stranded right-handed beta-helix, Pectin lyase-like"/>
    <property type="match status" value="1"/>
</dbReference>
<dbReference type="OrthoDB" id="8101458at2"/>
<dbReference type="InterPro" id="IPR006626">
    <property type="entry name" value="PbH1"/>
</dbReference>
<dbReference type="EMBL" id="AMSI01000045">
    <property type="protein sequence ID" value="EKF39812.1"/>
    <property type="molecule type" value="Genomic_DNA"/>
</dbReference>
<name>K2PFN5_9HYPH</name>
<gene>
    <name evidence="2" type="ORF">NA8A_24009</name>
</gene>
<dbReference type="Pfam" id="PF05048">
    <property type="entry name" value="NosD"/>
    <property type="match status" value="1"/>
</dbReference>
<dbReference type="InterPro" id="IPR011050">
    <property type="entry name" value="Pectin_lyase_fold/virulence"/>
</dbReference>
<evidence type="ECO:0000313" key="2">
    <source>
        <dbReference type="EMBL" id="EKF39812.1"/>
    </source>
</evidence>
<comment type="caution">
    <text evidence="2">The sequence shown here is derived from an EMBL/GenBank/DDBJ whole genome shotgun (WGS) entry which is preliminary data.</text>
</comment>
<dbReference type="eggNOG" id="COG5434">
    <property type="taxonomic scope" value="Bacteria"/>
</dbReference>
<dbReference type="PATRIC" id="fig|1231190.3.peg.4938"/>
<keyword evidence="3" id="KW-1185">Reference proteome</keyword>